<dbReference type="SUPFAM" id="SSF48452">
    <property type="entry name" value="TPR-like"/>
    <property type="match status" value="3"/>
</dbReference>
<organism evidence="2 3">
    <name type="scientific">Lepidopterella palustris CBS 459.81</name>
    <dbReference type="NCBI Taxonomy" id="1314670"/>
    <lineage>
        <taxon>Eukaryota</taxon>
        <taxon>Fungi</taxon>
        <taxon>Dikarya</taxon>
        <taxon>Ascomycota</taxon>
        <taxon>Pezizomycotina</taxon>
        <taxon>Dothideomycetes</taxon>
        <taxon>Pleosporomycetidae</taxon>
        <taxon>Mytilinidiales</taxon>
        <taxon>Argynnaceae</taxon>
        <taxon>Lepidopterella</taxon>
    </lineage>
</organism>
<dbReference type="Gene3D" id="3.40.50.1580">
    <property type="entry name" value="Nucleoside phosphorylase domain"/>
    <property type="match status" value="1"/>
</dbReference>
<dbReference type="InterPro" id="IPR053137">
    <property type="entry name" value="NLR-like"/>
</dbReference>
<dbReference type="Proteomes" id="UP000250266">
    <property type="component" value="Unassembled WGS sequence"/>
</dbReference>
<dbReference type="PANTHER" id="PTHR46082:SF11">
    <property type="entry name" value="AAA+ ATPASE DOMAIN-CONTAINING PROTEIN-RELATED"/>
    <property type="match status" value="1"/>
</dbReference>
<dbReference type="SUPFAM" id="SSF52540">
    <property type="entry name" value="P-loop containing nucleoside triphosphate hydrolases"/>
    <property type="match status" value="1"/>
</dbReference>
<dbReference type="PANTHER" id="PTHR46082">
    <property type="entry name" value="ATP/GTP-BINDING PROTEIN-RELATED"/>
    <property type="match status" value="1"/>
</dbReference>
<evidence type="ECO:0000259" key="1">
    <source>
        <dbReference type="Pfam" id="PF00931"/>
    </source>
</evidence>
<dbReference type="EMBL" id="KV745225">
    <property type="protein sequence ID" value="OCK76289.1"/>
    <property type="molecule type" value="Genomic_DNA"/>
</dbReference>
<dbReference type="Pfam" id="PF00931">
    <property type="entry name" value="NB-ARC"/>
    <property type="match status" value="1"/>
</dbReference>
<dbReference type="Gene3D" id="3.40.50.300">
    <property type="entry name" value="P-loop containing nucleotide triphosphate hydrolases"/>
    <property type="match status" value="1"/>
</dbReference>
<proteinExistence type="predicted"/>
<dbReference type="Pfam" id="PF13374">
    <property type="entry name" value="TPR_10"/>
    <property type="match status" value="2"/>
</dbReference>
<dbReference type="NCBIfam" id="NF040586">
    <property type="entry name" value="FxSxx_TPR"/>
    <property type="match status" value="1"/>
</dbReference>
<dbReference type="AlphaFoldDB" id="A0A8E2JBB5"/>
<dbReference type="GO" id="GO:0043531">
    <property type="term" value="F:ADP binding"/>
    <property type="evidence" value="ECO:0007669"/>
    <property type="project" value="InterPro"/>
</dbReference>
<dbReference type="InterPro" id="IPR019734">
    <property type="entry name" value="TPR_rpt"/>
</dbReference>
<dbReference type="InterPro" id="IPR011990">
    <property type="entry name" value="TPR-like_helical_dom_sf"/>
</dbReference>
<dbReference type="GO" id="GO:0009116">
    <property type="term" value="P:nucleoside metabolic process"/>
    <property type="evidence" value="ECO:0007669"/>
    <property type="project" value="InterPro"/>
</dbReference>
<evidence type="ECO:0000313" key="3">
    <source>
        <dbReference type="Proteomes" id="UP000250266"/>
    </source>
</evidence>
<evidence type="ECO:0000313" key="2">
    <source>
        <dbReference type="EMBL" id="OCK76289.1"/>
    </source>
</evidence>
<keyword evidence="3" id="KW-1185">Reference proteome</keyword>
<dbReference type="Gene3D" id="1.25.40.10">
    <property type="entry name" value="Tetratricopeptide repeat domain"/>
    <property type="match status" value="3"/>
</dbReference>
<reference evidence="2 3" key="1">
    <citation type="journal article" date="2016" name="Nat. Commun.">
        <title>Ectomycorrhizal ecology is imprinted in the genome of the dominant symbiotic fungus Cenococcum geophilum.</title>
        <authorList>
            <consortium name="DOE Joint Genome Institute"/>
            <person name="Peter M."/>
            <person name="Kohler A."/>
            <person name="Ohm R.A."/>
            <person name="Kuo A."/>
            <person name="Krutzmann J."/>
            <person name="Morin E."/>
            <person name="Arend M."/>
            <person name="Barry K.W."/>
            <person name="Binder M."/>
            <person name="Choi C."/>
            <person name="Clum A."/>
            <person name="Copeland A."/>
            <person name="Grisel N."/>
            <person name="Haridas S."/>
            <person name="Kipfer T."/>
            <person name="LaButti K."/>
            <person name="Lindquist E."/>
            <person name="Lipzen A."/>
            <person name="Maire R."/>
            <person name="Meier B."/>
            <person name="Mihaltcheva S."/>
            <person name="Molinier V."/>
            <person name="Murat C."/>
            <person name="Poggeler S."/>
            <person name="Quandt C.A."/>
            <person name="Sperisen C."/>
            <person name="Tritt A."/>
            <person name="Tisserant E."/>
            <person name="Crous P.W."/>
            <person name="Henrissat B."/>
            <person name="Nehls U."/>
            <person name="Egli S."/>
            <person name="Spatafora J.W."/>
            <person name="Grigoriev I.V."/>
            <person name="Martin F.M."/>
        </authorList>
    </citation>
    <scope>NUCLEOTIDE SEQUENCE [LARGE SCALE GENOMIC DNA]</scope>
    <source>
        <strain evidence="2 3">CBS 459.81</strain>
    </source>
</reference>
<dbReference type="Pfam" id="PF13424">
    <property type="entry name" value="TPR_12"/>
    <property type="match status" value="5"/>
</dbReference>
<protein>
    <submittedName>
        <fullName evidence="2">TPR-like protein</fullName>
    </submittedName>
</protein>
<gene>
    <name evidence="2" type="ORF">K432DRAFT_360638</name>
</gene>
<sequence length="1112" mass="127606">MLVERSPRASKEIIVHYGTIASGNQVIKDGVTRDKLSSELGGVLCFEMEAAGLMNTFPCLVVRGICDYADSHKNKRWQPYAAATAAACARKLLSIIPAAEVADARTVRRAIESQDRLYSVPLETAHSYTERRIISSAIEEKLRTCHRNSSILHALAIYGLGGTGKTQLALNFIENHKEKYNPILWIDAKDQKTIQSSFERCATELQLTVDRPSTQELALGDSPTVQAVLKWLRDRKESDCEWLVVVDNADDFTWGVKKVIPSGRRGNVIITSQDDQSPRIFGKGCEKLRVDIMEPSEAKALLLQHLDWDSHSAPLHVQHMSDEIVERLGYMALAVDLAGACISEDSDREVALEQYLADYSRHRDVLLRNDYFRGLSSYDKTVWTVWDTTLETIERRYPEVRPGRLLAFLAHFSRGVVYDELFRLASLGFLAVHRELCRETQDLPHWLKEFIRLDQREWDSFSYREALKPLVRYSLLQRVNGEWPGVTMHSLVQWRAMNYEENEQWRFWYLIFIMAVSHQISQEEARPQFRRNIIMYIPALNNSYLEAIRIDDERRKALIWATISNIYYKEGRWKQAEELGVQAIETRKRVLGKEHPATLTSMANLASTYRNQGRWKEAEELGVQVIETRKRLLGQQHPDTLTSMGNLALTYGNQGRWKEAEELEVQVLETRKRLLGQEHPDTLTSMGNLALTYGNQGRWKEAEELEVQVLETRRRLLGQEHPSTLTSIANLASTYQSQGRWKEAEELEVRVIETEKRVLGKEHPSMLTSMANLALTYGNQGRWKEAEELEVQVIEAQKRVLGEEHPSTLTSMANLASTYQNQGRWKEAEELGLQVMETRKRVLGQEHPDTLTSMGNLVSTYQCQGRWKEAEELEVRVIETRKKVLGQGHSSTLTSMGNLVSTYRNQGRWKEAEELGVQVVEAQKRVLGKEHPSTLTSMGNLASTYQSQARWKEAEELEVQVMETRKRVLGQEHLDTLTSMGNLASTYRNQRRWKEAIGLEVPVMETRKRLLGQEHPDTLTSMGNLASTYQSQGRWKEAEELEVQVMETRKRVLGQEHPSTLLAAQVETRKRVLGQEYPSTLARMAHIAWTWKRQNRSDKVVAPITEVIQMRR</sequence>
<dbReference type="SMART" id="SM00028">
    <property type="entry name" value="TPR"/>
    <property type="match status" value="7"/>
</dbReference>
<dbReference type="GO" id="GO:0003824">
    <property type="term" value="F:catalytic activity"/>
    <property type="evidence" value="ECO:0007669"/>
    <property type="project" value="InterPro"/>
</dbReference>
<dbReference type="PRINTS" id="PR00381">
    <property type="entry name" value="KINESINLIGHT"/>
</dbReference>
<dbReference type="InterPro" id="IPR002182">
    <property type="entry name" value="NB-ARC"/>
</dbReference>
<dbReference type="OrthoDB" id="5086500at2759"/>
<name>A0A8E2JBB5_9PEZI</name>
<accession>A0A8E2JBB5</accession>
<dbReference type="SUPFAM" id="SSF53167">
    <property type="entry name" value="Purine and uridine phosphorylases"/>
    <property type="match status" value="1"/>
</dbReference>
<feature type="domain" description="NB-ARC" evidence="1">
    <location>
        <begin position="150"/>
        <end position="302"/>
    </location>
</feature>
<dbReference type="InterPro" id="IPR027417">
    <property type="entry name" value="P-loop_NTPase"/>
</dbReference>
<dbReference type="InterPro" id="IPR035994">
    <property type="entry name" value="Nucleoside_phosphorylase_sf"/>
</dbReference>